<accession>A0A0F4YP53</accession>
<dbReference type="AlphaFoldDB" id="A0A0F4YP53"/>
<protein>
    <submittedName>
        <fullName evidence="1">Uncharacterized protein</fullName>
    </submittedName>
</protein>
<dbReference type="EMBL" id="LASV01000308">
    <property type="protein sequence ID" value="KKA19875.1"/>
    <property type="molecule type" value="Genomic_DNA"/>
</dbReference>
<evidence type="ECO:0000313" key="2">
    <source>
        <dbReference type="Proteomes" id="UP000053958"/>
    </source>
</evidence>
<comment type="caution">
    <text evidence="1">The sequence shown here is derived from an EMBL/GenBank/DDBJ whole genome shotgun (WGS) entry which is preliminary data.</text>
</comment>
<gene>
    <name evidence="1" type="ORF">T310_6138</name>
</gene>
<name>A0A0F4YP53_RASE3</name>
<organism evidence="1 2">
    <name type="scientific">Rasamsonia emersonii (strain ATCC 16479 / CBS 393.64 / IMI 116815)</name>
    <dbReference type="NCBI Taxonomy" id="1408163"/>
    <lineage>
        <taxon>Eukaryota</taxon>
        <taxon>Fungi</taxon>
        <taxon>Dikarya</taxon>
        <taxon>Ascomycota</taxon>
        <taxon>Pezizomycotina</taxon>
        <taxon>Eurotiomycetes</taxon>
        <taxon>Eurotiomycetidae</taxon>
        <taxon>Eurotiales</taxon>
        <taxon>Trichocomaceae</taxon>
        <taxon>Rasamsonia</taxon>
    </lineage>
</organism>
<dbReference type="Proteomes" id="UP000053958">
    <property type="component" value="Unassembled WGS sequence"/>
</dbReference>
<evidence type="ECO:0000313" key="1">
    <source>
        <dbReference type="EMBL" id="KKA19875.1"/>
    </source>
</evidence>
<reference evidence="1 2" key="1">
    <citation type="submission" date="2015-04" db="EMBL/GenBank/DDBJ databases">
        <authorList>
            <person name="Heijne W.H."/>
            <person name="Fedorova N.D."/>
            <person name="Nierman W.C."/>
            <person name="Vollebregt A.W."/>
            <person name="Zhao Z."/>
            <person name="Wu L."/>
            <person name="Kumar M."/>
            <person name="Stam H."/>
            <person name="van den Berg M.A."/>
            <person name="Pel H.J."/>
        </authorList>
    </citation>
    <scope>NUCLEOTIDE SEQUENCE [LARGE SCALE GENOMIC DNA]</scope>
    <source>
        <strain evidence="1 2">CBS 393.64</strain>
    </source>
</reference>
<proteinExistence type="predicted"/>
<keyword evidence="2" id="KW-1185">Reference proteome</keyword>
<dbReference type="GeneID" id="25318450"/>
<sequence>MSTAVALDASKGDMVSHLCRPDTEMVEYIYLCMYPAIEQRTAERRLVFIPSVTRPSTSVSALELKSNIDNDDGSTSLLVVDEVYEILGTDWLAALLGVNS</sequence>
<dbReference type="RefSeq" id="XP_013326487.1">
    <property type="nucleotide sequence ID" value="XM_013471033.1"/>
</dbReference>